<keyword evidence="3" id="KW-1185">Reference proteome</keyword>
<dbReference type="EMBL" id="FMZE01000014">
    <property type="protein sequence ID" value="SDD90009.1"/>
    <property type="molecule type" value="Genomic_DNA"/>
</dbReference>
<feature type="domain" description="YdbS-like PH" evidence="1">
    <location>
        <begin position="82"/>
        <end position="149"/>
    </location>
</feature>
<dbReference type="OrthoDB" id="3354538at2"/>
<proteinExistence type="predicted"/>
<name>A0A222VK72_9PSEU</name>
<dbReference type="AlphaFoldDB" id="A0A222VK72"/>
<reference evidence="2 3" key="1">
    <citation type="submission" date="2016-10" db="EMBL/GenBank/DDBJ databases">
        <authorList>
            <person name="de Groot N.N."/>
        </authorList>
    </citation>
    <scope>NUCLEOTIDE SEQUENCE [LARGE SCALE GENOMIC DNA]</scope>
    <source>
        <strain evidence="2 3">CGMCC 4.5506</strain>
    </source>
</reference>
<evidence type="ECO:0000259" key="1">
    <source>
        <dbReference type="Pfam" id="PF03703"/>
    </source>
</evidence>
<dbReference type="STRING" id="530584.SAMN05421630_11454"/>
<evidence type="ECO:0000313" key="2">
    <source>
        <dbReference type="EMBL" id="SDD90009.1"/>
    </source>
</evidence>
<gene>
    <name evidence="2" type="ORF">SAMN05421630_11454</name>
</gene>
<dbReference type="KEGG" id="pmad:BAY61_04225"/>
<evidence type="ECO:0000313" key="3">
    <source>
        <dbReference type="Proteomes" id="UP000199494"/>
    </source>
</evidence>
<accession>A0A222VK72</accession>
<dbReference type="Proteomes" id="UP000199494">
    <property type="component" value="Unassembled WGS sequence"/>
</dbReference>
<organism evidence="2 3">
    <name type="scientific">Prauserella marina</name>
    <dbReference type="NCBI Taxonomy" id="530584"/>
    <lineage>
        <taxon>Bacteria</taxon>
        <taxon>Bacillati</taxon>
        <taxon>Actinomycetota</taxon>
        <taxon>Actinomycetes</taxon>
        <taxon>Pseudonocardiales</taxon>
        <taxon>Pseudonocardiaceae</taxon>
        <taxon>Prauserella</taxon>
    </lineage>
</organism>
<protein>
    <submittedName>
        <fullName evidence="2">PH domain-containing protein</fullName>
    </submittedName>
</protein>
<dbReference type="Pfam" id="PF03703">
    <property type="entry name" value="bPH_2"/>
    <property type="match status" value="1"/>
</dbReference>
<dbReference type="InterPro" id="IPR005182">
    <property type="entry name" value="YdbS-like_PH"/>
</dbReference>
<dbReference type="PANTHER" id="PTHR37938">
    <property type="entry name" value="BLL0215 PROTEIN"/>
    <property type="match status" value="1"/>
</dbReference>
<sequence length="187" mass="22095">MFAPRDPDEYLLETERRVIRIRRHWSCLAWDMFEALALIAICVMVSYILPPAMWIVQNILWYLALVVVLRFAYKVIEWWVERLVVTDKRFIMTTGVWTTKVLMMPITKVTDLTYERTFWGRMLGYGTTVVESAGQIQALNRIEYLPRPEEFYDTISDLVFGDKQKQAERFSMIKAQRAARGKKRMVG</sequence>
<dbReference type="RefSeq" id="WP_091810379.1">
    <property type="nucleotide sequence ID" value="NZ_CP016353.1"/>
</dbReference>
<dbReference type="PANTHER" id="PTHR37938:SF1">
    <property type="entry name" value="BLL0215 PROTEIN"/>
    <property type="match status" value="1"/>
</dbReference>